<dbReference type="RefSeq" id="WP_200172460.1">
    <property type="nucleotide sequence ID" value="NZ_BAABKQ010000001.1"/>
</dbReference>
<dbReference type="InterPro" id="IPR004027">
    <property type="entry name" value="SEC_C_motif"/>
</dbReference>
<dbReference type="Gene3D" id="3.10.450.50">
    <property type="match status" value="1"/>
</dbReference>
<evidence type="ECO:0000313" key="3">
    <source>
        <dbReference type="Proteomes" id="UP001500839"/>
    </source>
</evidence>
<comment type="caution">
    <text evidence="2">The sequence shown here is derived from an EMBL/GenBank/DDBJ whole genome shotgun (WGS) entry which is preliminary data.</text>
</comment>
<sequence length="831" mass="90679">MTDYQSDPDSDDAIDLLREHEPITGAEWTELLVGAGWRRSDAQAFVHDPPQPYVVEFTDGRTVVMDRIADSMVVTRRVTAAEIDADILADAPDLAMLTILRPSAPVDLPMLGDLAVFEERGAEELAESIDAGLVLAPGTLAGYRPGALIGVRIAEDGAVSVEPVPTPVEVDLRPVFDAAVAPGESVYVDDILHQETWDHGLLCTPTLPVSELVEKAGYVLDNGHLARSHADLETSRRELRESMLAGEGPDGGVGLRMLMFSRMASAEREEAVRAALVRNPQAFDGLDDYDEVIDLLAMIDQSVQHAAAEEGDPDADREYGALPAAAVRLYAGLRETSELVARFAPTCARPAALYLASTAALRLKDVGGAESLLREAHAADKTWLLSVHDLFAFALIRSDYERALSYLRRLPDPDENPLIPFLQDTLSQAGPEPGRNDPCWCGSGRKYKKCHRGTPRVSPKLRNQLLQTKAFAFARMSQFGIVIDALDEARATYVAEDVVPQLADDPLAADVALIEGRLLEAFLDYCGPLLTDEDKMLAAQWMLVERSVYEVLESRPGDGFTLRDARAGDRVEVTERTGSREIGTGEFLCVRVVPEGDENVIYGGIETIDPVLRGELIDILDEPVDPFGLIELLSRRYAPLQMRTATGEEMVICTGTFVIPDATGVARKLSRRYGKRDGDEWTWLDGTRVLGTIAQIPAEDDELALTVDAMSEERYEAMTEHLLSIAPGAELVDESRSSAAELMDRAESDGAAALPAPELDPAAAEALEEFVRDYERKWADESIPALQGRTPREAAEDPTTRDDVIRLLDSFPEATGPGGMSPARLREMLGL</sequence>
<dbReference type="EMBL" id="BAABKQ010000001">
    <property type="protein sequence ID" value="GAA4811541.1"/>
    <property type="molecule type" value="Genomic_DNA"/>
</dbReference>
<organism evidence="2 3">
    <name type="scientific">Tomitella cavernea</name>
    <dbReference type="NCBI Taxonomy" id="1387982"/>
    <lineage>
        <taxon>Bacteria</taxon>
        <taxon>Bacillati</taxon>
        <taxon>Actinomycetota</taxon>
        <taxon>Actinomycetes</taxon>
        <taxon>Mycobacteriales</taxon>
        <taxon>Tomitella</taxon>
    </lineage>
</organism>
<keyword evidence="3" id="KW-1185">Reference proteome</keyword>
<protein>
    <submittedName>
        <fullName evidence="2">SEC-C metal-binding domain-containing protein</fullName>
    </submittedName>
</protein>
<evidence type="ECO:0000313" key="2">
    <source>
        <dbReference type="EMBL" id="GAA4811541.1"/>
    </source>
</evidence>
<accession>A0ABP9CJG9</accession>
<proteinExistence type="predicted"/>
<feature type="region of interest" description="Disordered" evidence="1">
    <location>
        <begin position="782"/>
        <end position="802"/>
    </location>
</feature>
<reference evidence="3" key="1">
    <citation type="journal article" date="2019" name="Int. J. Syst. Evol. Microbiol.">
        <title>The Global Catalogue of Microorganisms (GCM) 10K type strain sequencing project: providing services to taxonomists for standard genome sequencing and annotation.</title>
        <authorList>
            <consortium name="The Broad Institute Genomics Platform"/>
            <consortium name="The Broad Institute Genome Sequencing Center for Infectious Disease"/>
            <person name="Wu L."/>
            <person name="Ma J."/>
        </authorList>
    </citation>
    <scope>NUCLEOTIDE SEQUENCE [LARGE SCALE GENOMIC DNA]</scope>
    <source>
        <strain evidence="3">JCM 18542</strain>
    </source>
</reference>
<feature type="compositionally biased region" description="Basic and acidic residues" evidence="1">
    <location>
        <begin position="790"/>
        <end position="802"/>
    </location>
</feature>
<dbReference type="Pfam" id="PF02810">
    <property type="entry name" value="SEC-C"/>
    <property type="match status" value="1"/>
</dbReference>
<dbReference type="Proteomes" id="UP001500839">
    <property type="component" value="Unassembled WGS sequence"/>
</dbReference>
<gene>
    <name evidence="2" type="ORF">GCM10023353_15160</name>
</gene>
<name>A0ABP9CJG9_9ACTN</name>
<dbReference type="SUPFAM" id="SSF103642">
    <property type="entry name" value="Sec-C motif"/>
    <property type="match status" value="1"/>
</dbReference>
<evidence type="ECO:0000256" key="1">
    <source>
        <dbReference type="SAM" id="MobiDB-lite"/>
    </source>
</evidence>